<feature type="binding site" evidence="10">
    <location>
        <position position="87"/>
    </location>
    <ligand>
        <name>Mg(2+)</name>
        <dbReference type="ChEBI" id="CHEBI:18420"/>
    </ligand>
</feature>
<evidence type="ECO:0000256" key="1">
    <source>
        <dbReference type="ARBA" id="ARBA00004826"/>
    </source>
</evidence>
<organism evidence="13">
    <name type="scientific">Streptomyces sp. NBC_00180</name>
    <dbReference type="NCBI Taxonomy" id="2903632"/>
    <lineage>
        <taxon>Bacteria</taxon>
        <taxon>Bacillati</taxon>
        <taxon>Actinomycetota</taxon>
        <taxon>Actinomycetes</taxon>
        <taxon>Kitasatosporales</taxon>
        <taxon>Streptomycetaceae</taxon>
        <taxon>Streptomyces</taxon>
    </lineage>
</organism>
<reference evidence="13" key="1">
    <citation type="submission" date="2022-10" db="EMBL/GenBank/DDBJ databases">
        <title>The complete genomes of actinobacterial strains from the NBC collection.</title>
        <authorList>
            <person name="Joergensen T.S."/>
            <person name="Alvarez Arevalo M."/>
            <person name="Sterndorff E.B."/>
            <person name="Faurdal D."/>
            <person name="Vuksanovic O."/>
            <person name="Mourched A.-S."/>
            <person name="Charusanti P."/>
            <person name="Shaw S."/>
            <person name="Blin K."/>
            <person name="Weber T."/>
        </authorList>
    </citation>
    <scope>NUCLEOTIDE SEQUENCE</scope>
    <source>
        <strain evidence="13">NBC 00180</strain>
    </source>
</reference>
<evidence type="ECO:0000313" key="13">
    <source>
        <dbReference type="EMBL" id="WTP91633.1"/>
    </source>
</evidence>
<dbReference type="AlphaFoldDB" id="A0AAU1I8Z2"/>
<dbReference type="HAMAP" id="MF_00202">
    <property type="entry name" value="Idi"/>
    <property type="match status" value="1"/>
</dbReference>
<dbReference type="Pfam" id="PF00293">
    <property type="entry name" value="NUDIX"/>
    <property type="match status" value="1"/>
</dbReference>
<dbReference type="SUPFAM" id="SSF55811">
    <property type="entry name" value="Nudix"/>
    <property type="match status" value="1"/>
</dbReference>
<comment type="catalytic activity">
    <reaction evidence="10">
        <text>isopentenyl diphosphate = dimethylallyl diphosphate</text>
        <dbReference type="Rhea" id="RHEA:23284"/>
        <dbReference type="ChEBI" id="CHEBI:57623"/>
        <dbReference type="ChEBI" id="CHEBI:128769"/>
        <dbReference type="EC" id="5.3.3.2"/>
    </reaction>
</comment>
<dbReference type="GO" id="GO:0046872">
    <property type="term" value="F:metal ion binding"/>
    <property type="evidence" value="ECO:0007669"/>
    <property type="project" value="UniProtKB-KW"/>
</dbReference>
<comment type="subcellular location">
    <subcellularLocation>
        <location evidence="10">Cytoplasm</location>
    </subcellularLocation>
</comment>
<evidence type="ECO:0000256" key="2">
    <source>
        <dbReference type="ARBA" id="ARBA00007579"/>
    </source>
</evidence>
<evidence type="ECO:0000256" key="6">
    <source>
        <dbReference type="ARBA" id="ARBA00022842"/>
    </source>
</evidence>
<feature type="binding site" evidence="10">
    <location>
        <position position="32"/>
    </location>
    <ligand>
        <name>Mn(2+)</name>
        <dbReference type="ChEBI" id="CHEBI:29035"/>
    </ligand>
</feature>
<keyword evidence="7 10" id="KW-0464">Manganese</keyword>
<comment type="cofactor">
    <cofactor evidence="10">
        <name>Mn(2+)</name>
        <dbReference type="ChEBI" id="CHEBI:29035"/>
    </cofactor>
    <text evidence="10">Binds 1 Mn(2+) ion per subunit.</text>
</comment>
<comment type="function">
    <text evidence="10">Catalyzes the 1,3-allylic rearrangement of the homoallylic substrate isopentenyl (IPP) to its highly electrophilic allylic isomer, dimethylallyl diphosphate (DMAPP).</text>
</comment>
<dbReference type="EMBL" id="CP108140">
    <property type="protein sequence ID" value="WTP91633.1"/>
    <property type="molecule type" value="Genomic_DNA"/>
</dbReference>
<gene>
    <name evidence="10 13" type="primary">idi</name>
    <name evidence="13" type="ORF">OG477_43220</name>
</gene>
<dbReference type="InterPro" id="IPR056375">
    <property type="entry name" value="Idi_bact"/>
</dbReference>
<dbReference type="CDD" id="cd02885">
    <property type="entry name" value="NUDIX_IPP_Isomerase"/>
    <property type="match status" value="1"/>
</dbReference>
<feature type="binding site" evidence="10">
    <location>
        <position position="25"/>
    </location>
    <ligand>
        <name>Mn(2+)</name>
        <dbReference type="ChEBI" id="CHEBI:29035"/>
    </ligand>
</feature>
<keyword evidence="8 10" id="KW-0414">Isoprene biosynthesis</keyword>
<dbReference type="NCBIfam" id="TIGR02150">
    <property type="entry name" value="IPP_isom_1"/>
    <property type="match status" value="1"/>
</dbReference>
<evidence type="ECO:0000256" key="4">
    <source>
        <dbReference type="ARBA" id="ARBA00022490"/>
    </source>
</evidence>
<evidence type="ECO:0000256" key="8">
    <source>
        <dbReference type="ARBA" id="ARBA00023229"/>
    </source>
</evidence>
<dbReference type="InterPro" id="IPR000086">
    <property type="entry name" value="NUDIX_hydrolase_dom"/>
</dbReference>
<evidence type="ECO:0000256" key="5">
    <source>
        <dbReference type="ARBA" id="ARBA00022723"/>
    </source>
</evidence>
<evidence type="ECO:0000256" key="7">
    <source>
        <dbReference type="ARBA" id="ARBA00023211"/>
    </source>
</evidence>
<name>A0AAU1I8Z2_9ACTN</name>
<dbReference type="Gene3D" id="3.90.79.10">
    <property type="entry name" value="Nucleoside Triphosphate Pyrophosphohydrolase"/>
    <property type="match status" value="1"/>
</dbReference>
<proteinExistence type="inferred from homology"/>
<feature type="binding site" evidence="10">
    <location>
        <position position="69"/>
    </location>
    <ligand>
        <name>Mn(2+)</name>
        <dbReference type="ChEBI" id="CHEBI:29035"/>
    </ligand>
</feature>
<evidence type="ECO:0000259" key="12">
    <source>
        <dbReference type="Pfam" id="PF00293"/>
    </source>
</evidence>
<keyword evidence="4 10" id="KW-0963">Cytoplasm</keyword>
<dbReference type="InterPro" id="IPR011876">
    <property type="entry name" value="IsopentenylPP_isomerase_typ1"/>
</dbReference>
<dbReference type="GO" id="GO:0005737">
    <property type="term" value="C:cytoplasm"/>
    <property type="evidence" value="ECO:0007669"/>
    <property type="project" value="UniProtKB-SubCell"/>
</dbReference>
<dbReference type="GO" id="GO:0009240">
    <property type="term" value="P:isopentenyl diphosphate biosynthetic process"/>
    <property type="evidence" value="ECO:0007669"/>
    <property type="project" value="TreeGrafter"/>
</dbReference>
<dbReference type="GO" id="GO:0004452">
    <property type="term" value="F:isopentenyl-diphosphate delta-isomerase activity"/>
    <property type="evidence" value="ECO:0007669"/>
    <property type="project" value="UniProtKB-UniRule"/>
</dbReference>
<keyword evidence="9 10" id="KW-0413">Isomerase</keyword>
<dbReference type="PIRSF" id="PIRSF018427">
    <property type="entry name" value="Isopntndiph_ism"/>
    <property type="match status" value="1"/>
</dbReference>
<keyword evidence="6 10" id="KW-0460">Magnesium</keyword>
<evidence type="ECO:0000256" key="10">
    <source>
        <dbReference type="HAMAP-Rule" id="MF_00202"/>
    </source>
</evidence>
<dbReference type="GO" id="GO:0050992">
    <property type="term" value="P:dimethylallyl diphosphate biosynthetic process"/>
    <property type="evidence" value="ECO:0007669"/>
    <property type="project" value="UniProtKB-UniRule"/>
</dbReference>
<sequence length="184" mass="20160">MHEIMLELVDLRGNTIGTAEKLSAHREGGQLHRAFSVFLFDESGRMLLQQRASGKYHSPGVWSNTCCGHPLPGEPAFLAAVRRTIEELGCAPALLQAAGTVVYDLPDPLTDLVEKEYNHLFIGTADPDAVDPDPLEALDTRFVTPDQLLSLRQSHPFSAWFPVVFEAALPAVHALFPTSNWTTG</sequence>
<comment type="similarity">
    <text evidence="2 10">Belongs to the IPP isomerase type 1 family.</text>
</comment>
<dbReference type="NCBIfam" id="NF002995">
    <property type="entry name" value="PRK03759.1"/>
    <property type="match status" value="1"/>
</dbReference>
<feature type="active site" evidence="10 11">
    <location>
        <position position="116"/>
    </location>
</feature>
<protein>
    <recommendedName>
        <fullName evidence="3 10">Isopentenyl-diphosphate Delta-isomerase</fullName>
        <shortName evidence="10">IPP isomerase</shortName>
        <ecNumber evidence="3 10">5.3.3.2</ecNumber>
    </recommendedName>
    <alternativeName>
        <fullName evidence="10">IPP:DMAPP isomerase</fullName>
    </alternativeName>
    <alternativeName>
        <fullName evidence="10">Isopentenyl pyrophosphate isomerase</fullName>
    </alternativeName>
</protein>
<keyword evidence="5 10" id="KW-0479">Metal-binding</keyword>
<evidence type="ECO:0000256" key="3">
    <source>
        <dbReference type="ARBA" id="ARBA00012057"/>
    </source>
</evidence>
<evidence type="ECO:0000256" key="9">
    <source>
        <dbReference type="ARBA" id="ARBA00023235"/>
    </source>
</evidence>
<dbReference type="PANTHER" id="PTHR10885:SF0">
    <property type="entry name" value="ISOPENTENYL-DIPHOSPHATE DELTA-ISOMERASE"/>
    <property type="match status" value="1"/>
</dbReference>
<feature type="binding site" evidence="10">
    <location>
        <position position="114"/>
    </location>
    <ligand>
        <name>Mn(2+)</name>
        <dbReference type="ChEBI" id="CHEBI:29035"/>
    </ligand>
</feature>
<dbReference type="PANTHER" id="PTHR10885">
    <property type="entry name" value="ISOPENTENYL-DIPHOSPHATE DELTA-ISOMERASE"/>
    <property type="match status" value="1"/>
</dbReference>
<feature type="domain" description="Nudix hydrolase" evidence="12">
    <location>
        <begin position="31"/>
        <end position="152"/>
    </location>
</feature>
<evidence type="ECO:0000256" key="11">
    <source>
        <dbReference type="PIRSR" id="PIRSR018427-1"/>
    </source>
</evidence>
<dbReference type="EC" id="5.3.3.2" evidence="3 10"/>
<feature type="binding site" evidence="10">
    <location>
        <position position="116"/>
    </location>
    <ligand>
        <name>Mn(2+)</name>
        <dbReference type="ChEBI" id="CHEBI:29035"/>
    </ligand>
</feature>
<accession>A0AAU1I8Z2</accession>
<dbReference type="InterPro" id="IPR015797">
    <property type="entry name" value="NUDIX_hydrolase-like_dom_sf"/>
</dbReference>
<comment type="cofactor">
    <cofactor evidence="10">
        <name>Mg(2+)</name>
        <dbReference type="ChEBI" id="CHEBI:18420"/>
    </cofactor>
    <text evidence="10">Binds 1 Mg(2+) ion per subunit. The magnesium ion binds only when substrate is bound.</text>
</comment>
<comment type="pathway">
    <text evidence="1 10">Isoprenoid biosynthesis; dimethylallyl diphosphate biosynthesis; dimethylallyl diphosphate from isopentenyl diphosphate: step 1/1.</text>
</comment>
<feature type="active site" evidence="10 11">
    <location>
        <position position="67"/>
    </location>
</feature>